<gene>
    <name evidence="2" type="ORF">HGQ98_10775</name>
</gene>
<feature type="signal peptide" evidence="1">
    <location>
        <begin position="1"/>
        <end position="28"/>
    </location>
</feature>
<comment type="caution">
    <text evidence="2">The sequence shown here is derived from an EMBL/GenBank/DDBJ whole genome shotgun (WGS) entry which is preliminary data.</text>
</comment>
<dbReference type="RefSeq" id="WP_169536478.1">
    <property type="nucleotide sequence ID" value="NZ_JABBZE010000090.1"/>
</dbReference>
<protein>
    <recommendedName>
        <fullName evidence="4">Lipoprotein</fullName>
    </recommendedName>
</protein>
<accession>A0A848NL16</accession>
<reference evidence="2 3" key="1">
    <citation type="submission" date="2020-04" db="EMBL/GenBank/DDBJ databases">
        <title>Achromobacter ruhlandii genome sequencing and assembly.</title>
        <authorList>
            <person name="Martins R.C.R."/>
            <person name="Perdigao-Neto L.V."/>
            <person name="Levin A.S.S."/>
            <person name="Costa S.F."/>
        </authorList>
    </citation>
    <scope>NUCLEOTIDE SEQUENCE [LARGE SCALE GENOMIC DNA]</scope>
    <source>
        <strain evidence="2 3">9035ralo</strain>
    </source>
</reference>
<evidence type="ECO:0008006" key="4">
    <source>
        <dbReference type="Google" id="ProtNLM"/>
    </source>
</evidence>
<organism evidence="2 3">
    <name type="scientific">Achromobacter ruhlandii</name>
    <dbReference type="NCBI Taxonomy" id="72557"/>
    <lineage>
        <taxon>Bacteria</taxon>
        <taxon>Pseudomonadati</taxon>
        <taxon>Pseudomonadota</taxon>
        <taxon>Betaproteobacteria</taxon>
        <taxon>Burkholderiales</taxon>
        <taxon>Alcaligenaceae</taxon>
        <taxon>Achromobacter</taxon>
    </lineage>
</organism>
<evidence type="ECO:0000313" key="3">
    <source>
        <dbReference type="Proteomes" id="UP000542405"/>
    </source>
</evidence>
<name>A0A848NL16_9BURK</name>
<dbReference type="AlphaFoldDB" id="A0A848NL16"/>
<sequence>MNTTNIMRSLKLAATAAVLLLTSGCAFIMGSPAKPLATNPEPDEVISPVLVYTSDCNYQKKIDDTGWIGARTALPALYAAEAVCKALNNELPGAMDAAGIKATFKLRKVNPDSARPLTLKEDAAAIGAKYVVALGEPYGFGGYQQYGPSVSIKVRLYDAVSGEYRGYAEDTYPISLRDYSNRGPAADGLRIAADMAQMLARTMRKRCIEAYPYQCGKTGLFRLAEPRDAYGK</sequence>
<proteinExistence type="predicted"/>
<feature type="chain" id="PRO_5032553852" description="Lipoprotein" evidence="1">
    <location>
        <begin position="29"/>
        <end position="232"/>
    </location>
</feature>
<dbReference type="Proteomes" id="UP000542405">
    <property type="component" value="Unassembled WGS sequence"/>
</dbReference>
<evidence type="ECO:0000313" key="2">
    <source>
        <dbReference type="EMBL" id="NMU90305.1"/>
    </source>
</evidence>
<dbReference type="EMBL" id="JABBZE010000090">
    <property type="protein sequence ID" value="NMU90305.1"/>
    <property type="molecule type" value="Genomic_DNA"/>
</dbReference>
<evidence type="ECO:0000256" key="1">
    <source>
        <dbReference type="SAM" id="SignalP"/>
    </source>
</evidence>
<keyword evidence="1" id="KW-0732">Signal</keyword>